<dbReference type="SMART" id="SM00507">
    <property type="entry name" value="HNHc"/>
    <property type="match status" value="1"/>
</dbReference>
<dbReference type="CDD" id="cd00085">
    <property type="entry name" value="HNHc"/>
    <property type="match status" value="1"/>
</dbReference>
<dbReference type="EMBL" id="JBFAQK010000030">
    <property type="protein sequence ID" value="MEV4683320.1"/>
    <property type="molecule type" value="Genomic_DNA"/>
</dbReference>
<evidence type="ECO:0000313" key="3">
    <source>
        <dbReference type="Proteomes" id="UP001552521"/>
    </source>
</evidence>
<keyword evidence="2" id="KW-0540">Nuclease</keyword>
<name>A0ABV3HXK5_9ACTN</name>
<reference evidence="2 3" key="1">
    <citation type="submission" date="2024-06" db="EMBL/GenBank/DDBJ databases">
        <title>The Natural Products Discovery Center: Release of the First 8490 Sequenced Strains for Exploring Actinobacteria Biosynthetic Diversity.</title>
        <authorList>
            <person name="Kalkreuter E."/>
            <person name="Kautsar S.A."/>
            <person name="Yang D."/>
            <person name="Bader C.D."/>
            <person name="Teijaro C.N."/>
            <person name="Fluegel L."/>
            <person name="Davis C.M."/>
            <person name="Simpson J.R."/>
            <person name="Lauterbach L."/>
            <person name="Steele A.D."/>
            <person name="Gui C."/>
            <person name="Meng S."/>
            <person name="Li G."/>
            <person name="Viehrig K."/>
            <person name="Ye F."/>
            <person name="Su P."/>
            <person name="Kiefer A.F."/>
            <person name="Nichols A."/>
            <person name="Cepeda A.J."/>
            <person name="Yan W."/>
            <person name="Fan B."/>
            <person name="Jiang Y."/>
            <person name="Adhikari A."/>
            <person name="Zheng C.-J."/>
            <person name="Schuster L."/>
            <person name="Cowan T.M."/>
            <person name="Smanski M.J."/>
            <person name="Chevrette M.G."/>
            <person name="De Carvalho L.P.S."/>
            <person name="Shen B."/>
        </authorList>
    </citation>
    <scope>NUCLEOTIDE SEQUENCE [LARGE SCALE GENOMIC DNA]</scope>
    <source>
        <strain evidence="2 3">NPDC049344</strain>
    </source>
</reference>
<dbReference type="Gene3D" id="1.10.30.50">
    <property type="match status" value="1"/>
</dbReference>
<keyword evidence="2" id="KW-0255">Endonuclease</keyword>
<proteinExistence type="predicted"/>
<protein>
    <submittedName>
        <fullName evidence="2">HNH endonuclease signature motif containing protein</fullName>
    </submittedName>
</protein>
<evidence type="ECO:0000313" key="2">
    <source>
        <dbReference type="EMBL" id="MEV4683320.1"/>
    </source>
</evidence>
<dbReference type="Pfam" id="PF26345">
    <property type="entry name" value="ScoMcrA_N"/>
    <property type="match status" value="1"/>
</dbReference>
<comment type="caution">
    <text evidence="2">The sequence shown here is derived from an EMBL/GenBank/DDBJ whole genome shotgun (WGS) entry which is preliminary data.</text>
</comment>
<accession>A0ABV3HXK5</accession>
<organism evidence="2 3">
    <name type="scientific">Streptomyces kurssanovii</name>
    <dbReference type="NCBI Taxonomy" id="67312"/>
    <lineage>
        <taxon>Bacteria</taxon>
        <taxon>Bacillati</taxon>
        <taxon>Actinomycetota</taxon>
        <taxon>Actinomycetes</taxon>
        <taxon>Kitasatosporales</taxon>
        <taxon>Streptomycetaceae</taxon>
        <taxon>Streptomyces</taxon>
    </lineage>
</organism>
<dbReference type="Pfam" id="PF01844">
    <property type="entry name" value="HNH"/>
    <property type="match status" value="1"/>
</dbReference>
<gene>
    <name evidence="2" type="ORF">AB0K36_21345</name>
</gene>
<evidence type="ECO:0000259" key="1">
    <source>
        <dbReference type="SMART" id="SM00507"/>
    </source>
</evidence>
<sequence length="408" mass="43990">MALTDIGRSQVLQAVAEFDAIGRNAFLKRYGFGRARDYFLVVDGKRYDSKAVLGAAHGCLPGLQPLRPDAFSGGKVHTVKLLRALGFEVSDASQVSGAAIAAAPAHEEFLRRVQGLRAAHAASGPRLYQPITLLWAIGRARRGEARSLAWAETDEAIGALLERHGVRGERRRPDYPVLALHRAGLWTLEGHVGEVPTAHGDSELRSWFAEQRPSGGLAQPFHDLVHRSGHARISVIEAVLAKYFEGLDPVPLLEDTGLCDEGVADDSEPREPVVDAAVTAAAQYEKWCRLLDGRAEAGGVRRRASLRNDPVRSAVARRAVLARSRGLCENPACDGQPADVTDAGAPILEVDHIMEIAKGGPDHPSVMAALCPNCHAVRTRGRSREALRATLLEVALAAHLRLKHSADD</sequence>
<keyword evidence="2" id="KW-0378">Hydrolase</keyword>
<dbReference type="RefSeq" id="WP_364596639.1">
    <property type="nucleotide sequence ID" value="NZ_JBFAQK010000030.1"/>
</dbReference>
<feature type="domain" description="HNH nuclease" evidence="1">
    <location>
        <begin position="315"/>
        <end position="376"/>
    </location>
</feature>
<dbReference type="Pfam" id="PF26340">
    <property type="entry name" value="DNA-SBD_ScoMcrA"/>
    <property type="match status" value="1"/>
</dbReference>
<dbReference type="GO" id="GO:0004519">
    <property type="term" value="F:endonuclease activity"/>
    <property type="evidence" value="ECO:0007669"/>
    <property type="project" value="UniProtKB-KW"/>
</dbReference>
<dbReference type="InterPro" id="IPR002711">
    <property type="entry name" value="HNH"/>
</dbReference>
<dbReference type="InterPro" id="IPR003615">
    <property type="entry name" value="HNH_nuc"/>
</dbReference>
<dbReference type="InterPro" id="IPR058807">
    <property type="entry name" value="ScoMcrA_N"/>
</dbReference>
<keyword evidence="3" id="KW-1185">Reference proteome</keyword>
<dbReference type="InterPro" id="IPR058813">
    <property type="entry name" value="DNA-SBD_ScoMcrA"/>
</dbReference>
<dbReference type="Proteomes" id="UP001552521">
    <property type="component" value="Unassembled WGS sequence"/>
</dbReference>